<evidence type="ECO:0000256" key="1">
    <source>
        <dbReference type="ARBA" id="ARBA00022598"/>
    </source>
</evidence>
<keyword evidence="3 4" id="KW-0067">ATP-binding</keyword>
<sequence>MTPPLIVAIVDADGIGAHLPAALARHGARSIHVRSDAPNVHFSRRPADLDIEVVHRGDLVETATALRGHGVGFVVAGTESGVLLADALSAQLRTPGNGMTRPGARRDKHEMVQAVAAVGLATASSVVTDSLDELLTWAEQLGTWPVVLKPPASAASDHVLFCRSEAELRSAFAAVLGADDRYGRRNGAVIGQEFLAGEEYFVNTVSRGGSHHVVEVWRYQKRLVDGGRPMYDYEEPVAPDDPAVAVVSAYALAVLDALEIRNGAAHTEVMLTPDGPVLVESAARPGGSHEPAVVSGCLGTDQIDCLARAIVRPEELHAGRLPRYRPQAALRYVTLLSPTDGQMPSEEGLAPVRELESCLEVVLAAAPGSPVKRTVDLGTSPGYVYLTAATHGEVEEDYHRLRQLEESGLYRTPTH</sequence>
<evidence type="ECO:0000256" key="3">
    <source>
        <dbReference type="ARBA" id="ARBA00022840"/>
    </source>
</evidence>
<dbReference type="InterPro" id="IPR011761">
    <property type="entry name" value="ATP-grasp"/>
</dbReference>
<dbReference type="STRING" id="235985.SAMN05414137_118121"/>
<gene>
    <name evidence="6" type="ORF">SAMN05414137_118121</name>
</gene>
<dbReference type="SUPFAM" id="SSF56059">
    <property type="entry name" value="Glutathione synthetase ATP-binding domain-like"/>
    <property type="match status" value="1"/>
</dbReference>
<dbReference type="OrthoDB" id="24041at2"/>
<name>A0A1H7VLH6_STRJI</name>
<dbReference type="RefSeq" id="WP_042446166.1">
    <property type="nucleotide sequence ID" value="NZ_BBPN01000010.1"/>
</dbReference>
<dbReference type="Gene3D" id="3.30.470.20">
    <property type="entry name" value="ATP-grasp fold, B domain"/>
    <property type="match status" value="1"/>
</dbReference>
<evidence type="ECO:0000259" key="5">
    <source>
        <dbReference type="PROSITE" id="PS50975"/>
    </source>
</evidence>
<dbReference type="EMBL" id="FOAZ01000018">
    <property type="protein sequence ID" value="SEM10096.1"/>
    <property type="molecule type" value="Genomic_DNA"/>
</dbReference>
<evidence type="ECO:0000256" key="2">
    <source>
        <dbReference type="ARBA" id="ARBA00022741"/>
    </source>
</evidence>
<evidence type="ECO:0000313" key="7">
    <source>
        <dbReference type="Proteomes" id="UP000183015"/>
    </source>
</evidence>
<dbReference type="PANTHER" id="PTHR43585:SF2">
    <property type="entry name" value="ATP-GRASP ENZYME FSQD"/>
    <property type="match status" value="1"/>
</dbReference>
<dbReference type="GO" id="GO:0046872">
    <property type="term" value="F:metal ion binding"/>
    <property type="evidence" value="ECO:0007669"/>
    <property type="project" value="InterPro"/>
</dbReference>
<dbReference type="AlphaFoldDB" id="A0A1H7VLH6"/>
<dbReference type="Pfam" id="PF13535">
    <property type="entry name" value="ATP-grasp_4"/>
    <property type="match status" value="1"/>
</dbReference>
<proteinExistence type="predicted"/>
<protein>
    <submittedName>
        <fullName evidence="6">Biotin carboxylase</fullName>
    </submittedName>
</protein>
<feature type="domain" description="ATP-grasp" evidence="5">
    <location>
        <begin position="112"/>
        <end position="311"/>
    </location>
</feature>
<organism evidence="6 7">
    <name type="scientific">Streptacidiphilus jiangxiensis</name>
    <dbReference type="NCBI Taxonomy" id="235985"/>
    <lineage>
        <taxon>Bacteria</taxon>
        <taxon>Bacillati</taxon>
        <taxon>Actinomycetota</taxon>
        <taxon>Actinomycetes</taxon>
        <taxon>Kitasatosporales</taxon>
        <taxon>Streptomycetaceae</taxon>
        <taxon>Streptacidiphilus</taxon>
    </lineage>
</organism>
<dbReference type="InterPro" id="IPR052032">
    <property type="entry name" value="ATP-dep_AA_Ligase"/>
</dbReference>
<evidence type="ECO:0000313" key="6">
    <source>
        <dbReference type="EMBL" id="SEM10096.1"/>
    </source>
</evidence>
<dbReference type="GO" id="GO:0005524">
    <property type="term" value="F:ATP binding"/>
    <property type="evidence" value="ECO:0007669"/>
    <property type="project" value="UniProtKB-UniRule"/>
</dbReference>
<keyword evidence="7" id="KW-1185">Reference proteome</keyword>
<keyword evidence="1" id="KW-0436">Ligase</keyword>
<keyword evidence="2 4" id="KW-0547">Nucleotide-binding</keyword>
<accession>A0A1H7VLH6</accession>
<dbReference type="NCBIfam" id="NF005543">
    <property type="entry name" value="PRK07206.1"/>
    <property type="match status" value="1"/>
</dbReference>
<dbReference type="eggNOG" id="COG0151">
    <property type="taxonomic scope" value="Bacteria"/>
</dbReference>
<evidence type="ECO:0000256" key="4">
    <source>
        <dbReference type="PROSITE-ProRule" id="PRU00409"/>
    </source>
</evidence>
<dbReference type="Proteomes" id="UP000183015">
    <property type="component" value="Unassembled WGS sequence"/>
</dbReference>
<dbReference type="GO" id="GO:0016874">
    <property type="term" value="F:ligase activity"/>
    <property type="evidence" value="ECO:0007669"/>
    <property type="project" value="UniProtKB-KW"/>
</dbReference>
<dbReference type="PROSITE" id="PS50975">
    <property type="entry name" value="ATP_GRASP"/>
    <property type="match status" value="1"/>
</dbReference>
<reference evidence="7" key="1">
    <citation type="submission" date="2016-10" db="EMBL/GenBank/DDBJ databases">
        <authorList>
            <person name="Varghese N."/>
        </authorList>
    </citation>
    <scope>NUCLEOTIDE SEQUENCE [LARGE SCALE GENOMIC DNA]</scope>
    <source>
        <strain evidence="7">DSM 45096 / BCRC 16803 / CGMCC 4.1857 / CIP 109030 / JCM 12277 / KCTC 19219 / NBRC 100920 / 33214</strain>
    </source>
</reference>
<dbReference type="PANTHER" id="PTHR43585">
    <property type="entry name" value="FUMIPYRROLE BIOSYNTHESIS PROTEIN C"/>
    <property type="match status" value="1"/>
</dbReference>